<protein>
    <submittedName>
        <fullName evidence="1">Uncharacterized protein</fullName>
    </submittedName>
</protein>
<name>A0A5B1CBB4_9BACT</name>
<sequence length="196" mass="22285">MLTVIRAMKNGISKTTRRWIGAVTALAALAFLTPVIVDHLLRYRFNYAIATLTQGSIASIRFKPHTDREFVTFSDPKVLRRIQEWLRTSNAPKAFYSYPPTSCPLEITLDNGNVEQFNISPTGMTATYIVELDADRAFERQRHFSYAMLSYNGYYRIITDQPFTPYLRDTNQLDPAVPKPLFMYGDGSDVTPAPAM</sequence>
<dbReference type="EMBL" id="VRLW01000002">
    <property type="protein sequence ID" value="KAA1257511.1"/>
    <property type="molecule type" value="Genomic_DNA"/>
</dbReference>
<accession>A0A5B1CBB4</accession>
<proteinExistence type="predicted"/>
<reference evidence="1 2" key="1">
    <citation type="submission" date="2019-08" db="EMBL/GenBank/DDBJ databases">
        <title>Deep-cultivation of Planctomycetes and their phenomic and genomic characterization uncovers novel biology.</title>
        <authorList>
            <person name="Wiegand S."/>
            <person name="Jogler M."/>
            <person name="Boedeker C."/>
            <person name="Pinto D."/>
            <person name="Vollmers J."/>
            <person name="Rivas-Marin E."/>
            <person name="Kohn T."/>
            <person name="Peeters S.H."/>
            <person name="Heuer A."/>
            <person name="Rast P."/>
            <person name="Oberbeckmann S."/>
            <person name="Bunk B."/>
            <person name="Jeske O."/>
            <person name="Meyerdierks A."/>
            <person name="Storesund J.E."/>
            <person name="Kallscheuer N."/>
            <person name="Luecker S."/>
            <person name="Lage O.M."/>
            <person name="Pohl T."/>
            <person name="Merkel B.J."/>
            <person name="Hornburger P."/>
            <person name="Mueller R.-W."/>
            <person name="Bruemmer F."/>
            <person name="Labrenz M."/>
            <person name="Spormann A.M."/>
            <person name="Op Den Camp H."/>
            <person name="Overmann J."/>
            <person name="Amann R."/>
            <person name="Jetten M.S.M."/>
            <person name="Mascher T."/>
            <person name="Medema M.H."/>
            <person name="Devos D.P."/>
            <person name="Kaster A.-K."/>
            <person name="Ovreas L."/>
            <person name="Rohde M."/>
            <person name="Galperin M.Y."/>
            <person name="Jogler C."/>
        </authorList>
    </citation>
    <scope>NUCLEOTIDE SEQUENCE [LARGE SCALE GENOMIC DNA]</scope>
    <source>
        <strain evidence="1 2">LF1</strain>
    </source>
</reference>
<organism evidence="1 2">
    <name type="scientific">Rubripirellula obstinata</name>
    <dbReference type="NCBI Taxonomy" id="406547"/>
    <lineage>
        <taxon>Bacteria</taxon>
        <taxon>Pseudomonadati</taxon>
        <taxon>Planctomycetota</taxon>
        <taxon>Planctomycetia</taxon>
        <taxon>Pirellulales</taxon>
        <taxon>Pirellulaceae</taxon>
        <taxon>Rubripirellula</taxon>
    </lineage>
</organism>
<evidence type="ECO:0000313" key="1">
    <source>
        <dbReference type="EMBL" id="KAA1257511.1"/>
    </source>
</evidence>
<dbReference type="Proteomes" id="UP000322699">
    <property type="component" value="Unassembled WGS sequence"/>
</dbReference>
<comment type="caution">
    <text evidence="1">The sequence shown here is derived from an EMBL/GenBank/DDBJ whole genome shotgun (WGS) entry which is preliminary data.</text>
</comment>
<keyword evidence="2" id="KW-1185">Reference proteome</keyword>
<evidence type="ECO:0000313" key="2">
    <source>
        <dbReference type="Proteomes" id="UP000322699"/>
    </source>
</evidence>
<dbReference type="AlphaFoldDB" id="A0A5B1CBB4"/>
<gene>
    <name evidence="1" type="ORF">LF1_53600</name>
</gene>